<protein>
    <recommendedName>
        <fullName evidence="3">Phage protein</fullName>
    </recommendedName>
</protein>
<proteinExistence type="predicted"/>
<comment type="caution">
    <text evidence="1">The sequence shown here is derived from an EMBL/GenBank/DDBJ whole genome shotgun (WGS) entry which is preliminary data.</text>
</comment>
<dbReference type="RefSeq" id="WP_074293084.1">
    <property type="nucleotide sequence ID" value="NZ_FSHJ01000020.1"/>
</dbReference>
<organism evidence="1 2">
    <name type="scientific">Mycobacteroides abscessus subsp. abscessus</name>
    <dbReference type="NCBI Taxonomy" id="1185650"/>
    <lineage>
        <taxon>Bacteria</taxon>
        <taxon>Bacillati</taxon>
        <taxon>Actinomycetota</taxon>
        <taxon>Actinomycetes</taxon>
        <taxon>Mycobacteriales</taxon>
        <taxon>Mycobacteriaceae</taxon>
        <taxon>Mycobacteroides</taxon>
        <taxon>Mycobacteroides abscessus</taxon>
    </lineage>
</organism>
<name>A0AB38D7L7_9MYCO</name>
<accession>A0AB38D7L7</accession>
<sequence>MTENKANTCITCGKPLDEEDWYPTAPWVPQRLGGWPACRCRTRGKLAEVLDEMGVEYSIQSL</sequence>
<evidence type="ECO:0000313" key="1">
    <source>
        <dbReference type="EMBL" id="SIC25553.1"/>
    </source>
</evidence>
<dbReference type="Proteomes" id="UP000185210">
    <property type="component" value="Unassembled WGS sequence"/>
</dbReference>
<dbReference type="AlphaFoldDB" id="A0AB38D7L7"/>
<evidence type="ECO:0008006" key="3">
    <source>
        <dbReference type="Google" id="ProtNLM"/>
    </source>
</evidence>
<gene>
    <name evidence="1" type="ORF">SAMEA2070301_05628</name>
</gene>
<dbReference type="EMBL" id="FSHM01000018">
    <property type="protein sequence ID" value="SIC25553.1"/>
    <property type="molecule type" value="Genomic_DNA"/>
</dbReference>
<reference evidence="1 2" key="1">
    <citation type="submission" date="2016-11" db="EMBL/GenBank/DDBJ databases">
        <authorList>
            <consortium name="Pathogen Informatics"/>
        </authorList>
    </citation>
    <scope>NUCLEOTIDE SEQUENCE [LARGE SCALE GENOMIC DNA]</scope>
    <source>
        <strain evidence="1 2">104</strain>
    </source>
</reference>
<evidence type="ECO:0000313" key="2">
    <source>
        <dbReference type="Proteomes" id="UP000185210"/>
    </source>
</evidence>